<evidence type="ECO:0000313" key="2">
    <source>
        <dbReference type="Proteomes" id="UP001066276"/>
    </source>
</evidence>
<gene>
    <name evidence="1" type="ORF">NDU88_003122</name>
</gene>
<dbReference type="EMBL" id="JANPWB010000012">
    <property type="protein sequence ID" value="KAJ1114892.1"/>
    <property type="molecule type" value="Genomic_DNA"/>
</dbReference>
<sequence length="128" mass="14197">MMGHCKELFCTAHMEVALQRKVETESVNVVAAVNTDKKKPGPNLTQLARRYRRGGSYPHQGPCPAQGMRCSSCNKTNTFAKVCRSSTQKKGQKLKMVNTMQSLTMPNDEEDMDDDDDHGGAVNVIHEV</sequence>
<dbReference type="AlphaFoldDB" id="A0AAV7NIG4"/>
<proteinExistence type="predicted"/>
<name>A0AAV7NIG4_PLEWA</name>
<organism evidence="1 2">
    <name type="scientific">Pleurodeles waltl</name>
    <name type="common">Iberian ribbed newt</name>
    <dbReference type="NCBI Taxonomy" id="8319"/>
    <lineage>
        <taxon>Eukaryota</taxon>
        <taxon>Metazoa</taxon>
        <taxon>Chordata</taxon>
        <taxon>Craniata</taxon>
        <taxon>Vertebrata</taxon>
        <taxon>Euteleostomi</taxon>
        <taxon>Amphibia</taxon>
        <taxon>Batrachia</taxon>
        <taxon>Caudata</taxon>
        <taxon>Salamandroidea</taxon>
        <taxon>Salamandridae</taxon>
        <taxon>Pleurodelinae</taxon>
        <taxon>Pleurodeles</taxon>
    </lineage>
</organism>
<evidence type="ECO:0000313" key="1">
    <source>
        <dbReference type="EMBL" id="KAJ1114892.1"/>
    </source>
</evidence>
<protein>
    <submittedName>
        <fullName evidence="1">Uncharacterized protein</fullName>
    </submittedName>
</protein>
<keyword evidence="2" id="KW-1185">Reference proteome</keyword>
<dbReference type="Proteomes" id="UP001066276">
    <property type="component" value="Chromosome 8"/>
</dbReference>
<accession>A0AAV7NIG4</accession>
<comment type="caution">
    <text evidence="1">The sequence shown here is derived from an EMBL/GenBank/DDBJ whole genome shotgun (WGS) entry which is preliminary data.</text>
</comment>
<reference evidence="1" key="1">
    <citation type="journal article" date="2022" name="bioRxiv">
        <title>Sequencing and chromosome-scale assembly of the giantPleurodeles waltlgenome.</title>
        <authorList>
            <person name="Brown T."/>
            <person name="Elewa A."/>
            <person name="Iarovenko S."/>
            <person name="Subramanian E."/>
            <person name="Araus A.J."/>
            <person name="Petzold A."/>
            <person name="Susuki M."/>
            <person name="Suzuki K.-i.T."/>
            <person name="Hayashi T."/>
            <person name="Toyoda A."/>
            <person name="Oliveira C."/>
            <person name="Osipova E."/>
            <person name="Leigh N.D."/>
            <person name="Simon A."/>
            <person name="Yun M.H."/>
        </authorList>
    </citation>
    <scope>NUCLEOTIDE SEQUENCE</scope>
    <source>
        <strain evidence="1">20211129_DDA</strain>
        <tissue evidence="1">Liver</tissue>
    </source>
</reference>